<dbReference type="GO" id="GO:0071555">
    <property type="term" value="P:cell wall organization"/>
    <property type="evidence" value="ECO:0007669"/>
    <property type="project" value="TreeGrafter"/>
</dbReference>
<feature type="transmembrane region" description="Helical" evidence="8">
    <location>
        <begin position="184"/>
        <end position="201"/>
    </location>
</feature>
<dbReference type="Pfam" id="PF00953">
    <property type="entry name" value="Glycos_transf_4"/>
    <property type="match status" value="1"/>
</dbReference>
<feature type="transmembrane region" description="Helical" evidence="8">
    <location>
        <begin position="287"/>
        <end position="310"/>
    </location>
</feature>
<dbReference type="GO" id="GO:0009103">
    <property type="term" value="P:lipopolysaccharide biosynthetic process"/>
    <property type="evidence" value="ECO:0007669"/>
    <property type="project" value="TreeGrafter"/>
</dbReference>
<keyword evidence="7" id="KW-0460">Magnesium</keyword>
<dbReference type="GO" id="GO:0016780">
    <property type="term" value="F:phosphotransferase activity, for other substituted phosphate groups"/>
    <property type="evidence" value="ECO:0007669"/>
    <property type="project" value="InterPro"/>
</dbReference>
<feature type="transmembrane region" description="Helical" evidence="8">
    <location>
        <begin position="131"/>
        <end position="148"/>
    </location>
</feature>
<feature type="transmembrane region" description="Helical" evidence="8">
    <location>
        <begin position="71"/>
        <end position="88"/>
    </location>
</feature>
<feature type="transmembrane region" description="Helical" evidence="8">
    <location>
        <begin position="12"/>
        <end position="32"/>
    </location>
</feature>
<feature type="transmembrane region" description="Helical" evidence="8">
    <location>
        <begin position="322"/>
        <end position="343"/>
    </location>
</feature>
<comment type="subcellular location">
    <subcellularLocation>
        <location evidence="1">Cell membrane</location>
        <topology evidence="1">Multi-pass membrane protein</topology>
    </subcellularLocation>
</comment>
<dbReference type="Proteomes" id="UP000287687">
    <property type="component" value="Unassembled WGS sequence"/>
</dbReference>
<evidence type="ECO:0000256" key="2">
    <source>
        <dbReference type="ARBA" id="ARBA00022475"/>
    </source>
</evidence>
<reference evidence="9 10" key="1">
    <citation type="submission" date="2019-01" db="EMBL/GenBank/DDBJ databases">
        <title>The draft genome of Rhizobium sp. 24NR.</title>
        <authorList>
            <person name="Liu L."/>
            <person name="Liang L."/>
            <person name="Shi S."/>
            <person name="Xu L."/>
            <person name="Wang X."/>
            <person name="Li L."/>
            <person name="Zhang X."/>
        </authorList>
    </citation>
    <scope>NUCLEOTIDE SEQUENCE [LARGE SCALE GENOMIC DNA]</scope>
    <source>
        <strain evidence="9 10">24NR</strain>
    </source>
</reference>
<dbReference type="PANTHER" id="PTHR22926">
    <property type="entry name" value="PHOSPHO-N-ACETYLMURAMOYL-PENTAPEPTIDE-TRANSFERASE"/>
    <property type="match status" value="1"/>
</dbReference>
<dbReference type="PROSITE" id="PS01348">
    <property type="entry name" value="MRAY_2"/>
    <property type="match status" value="1"/>
</dbReference>
<feature type="binding site" evidence="7">
    <location>
        <position position="217"/>
    </location>
    <ligand>
        <name>Mg(2+)</name>
        <dbReference type="ChEBI" id="CHEBI:18420"/>
    </ligand>
</feature>
<keyword evidence="7" id="KW-0479">Metal-binding</keyword>
<dbReference type="CDD" id="cd06853">
    <property type="entry name" value="GT_WecA_like"/>
    <property type="match status" value="1"/>
</dbReference>
<feature type="transmembrane region" description="Helical" evidence="8">
    <location>
        <begin position="246"/>
        <end position="266"/>
    </location>
</feature>
<feature type="transmembrane region" description="Helical" evidence="8">
    <location>
        <begin position="100"/>
        <end position="125"/>
    </location>
</feature>
<feature type="transmembrane region" description="Helical" evidence="8">
    <location>
        <begin position="44"/>
        <end position="65"/>
    </location>
</feature>
<evidence type="ECO:0000256" key="8">
    <source>
        <dbReference type="SAM" id="Phobius"/>
    </source>
</evidence>
<evidence type="ECO:0000313" key="10">
    <source>
        <dbReference type="Proteomes" id="UP000287687"/>
    </source>
</evidence>
<dbReference type="RefSeq" id="WP_128440724.1">
    <property type="nucleotide sequence ID" value="NZ_SBIP01000001.1"/>
</dbReference>
<accession>A0A3S3T2Z7</accession>
<evidence type="ECO:0000313" key="9">
    <source>
        <dbReference type="EMBL" id="RWX80896.1"/>
    </source>
</evidence>
<comment type="cofactor">
    <cofactor evidence="7">
        <name>Mg(2+)</name>
        <dbReference type="ChEBI" id="CHEBI:18420"/>
    </cofactor>
</comment>
<dbReference type="InterPro" id="IPR018480">
    <property type="entry name" value="PNAcMuramoyl-5peptid_Trfase_CS"/>
</dbReference>
<dbReference type="EMBL" id="SBIP01000001">
    <property type="protein sequence ID" value="RWX80896.1"/>
    <property type="molecule type" value="Genomic_DNA"/>
</dbReference>
<keyword evidence="6 8" id="KW-0472">Membrane</keyword>
<name>A0A3S3T2Z7_9HYPH</name>
<dbReference type="GO" id="GO:0005886">
    <property type="term" value="C:plasma membrane"/>
    <property type="evidence" value="ECO:0007669"/>
    <property type="project" value="UniProtKB-SubCell"/>
</dbReference>
<keyword evidence="2" id="KW-1003">Cell membrane</keyword>
<comment type="caution">
    <text evidence="9">The sequence shown here is derived from an EMBL/GenBank/DDBJ whole genome shotgun (WGS) entry which is preliminary data.</text>
</comment>
<gene>
    <name evidence="9" type="ORF">EPK99_00715</name>
</gene>
<dbReference type="OrthoDB" id="9783652at2"/>
<feature type="transmembrane region" description="Helical" evidence="8">
    <location>
        <begin position="160"/>
        <end position="178"/>
    </location>
</feature>
<evidence type="ECO:0000256" key="5">
    <source>
        <dbReference type="ARBA" id="ARBA00022989"/>
    </source>
</evidence>
<organism evidence="9 10">
    <name type="scientific">Neorhizobium lilium</name>
    <dbReference type="NCBI Taxonomy" id="2503024"/>
    <lineage>
        <taxon>Bacteria</taxon>
        <taxon>Pseudomonadati</taxon>
        <taxon>Pseudomonadota</taxon>
        <taxon>Alphaproteobacteria</taxon>
        <taxon>Hyphomicrobiales</taxon>
        <taxon>Rhizobiaceae</taxon>
        <taxon>Rhizobium/Agrobacterium group</taxon>
        <taxon>Neorhizobium</taxon>
    </lineage>
</organism>
<sequence>MLPLFITTTATFILGVSMLMVLRRLTTVFHLVDRPDSVRKQHKGAVPLCGGIAIFSAFAIATFAVRRPDELGLNFWLGLLVILLMGVVDDRRPLPAFGRLIMQITMAIALVGGADIGSLSVGVLFSGESQFFLPLFFFIGVLFVAGLVNSWNMIDGVDGLAGGVASVTLIWLIVVAGLAQMPELILSLQTLLVCLCAFLVFNMRSPWRSRASIFLGDAGSTALGATIAYVILLLATQSVEVSFPALVWIVILPVADTLSLIVRRLLARRSPMSADRWHLHHLLLDQGLTPAATTGTLMVVSAVCGAIGYAGIRANIPGEVMAIGLLVPIALHTMFVMAISGNLSKVWLHRKRLSLSGASATSFDLMGNVSFSTRAAEPVAKDVTSP</sequence>
<dbReference type="GO" id="GO:0044038">
    <property type="term" value="P:cell wall macromolecule biosynthetic process"/>
    <property type="evidence" value="ECO:0007669"/>
    <property type="project" value="TreeGrafter"/>
</dbReference>
<protein>
    <submittedName>
        <fullName evidence="9">Undecaprenyl/decaprenyl-phosphate alpha-N-acetylglucosaminyl 1-phosphate transferase</fullName>
    </submittedName>
</protein>
<dbReference type="AlphaFoldDB" id="A0A3S3T2Z7"/>
<evidence type="ECO:0000256" key="1">
    <source>
        <dbReference type="ARBA" id="ARBA00004651"/>
    </source>
</evidence>
<keyword evidence="5 8" id="KW-1133">Transmembrane helix</keyword>
<dbReference type="PANTHER" id="PTHR22926:SF3">
    <property type="entry name" value="UNDECAPRENYL-PHOSPHATE ALPHA-N-ACETYLGLUCOSAMINYL 1-PHOSPHATE TRANSFERASE"/>
    <property type="match status" value="1"/>
</dbReference>
<proteinExistence type="predicted"/>
<keyword evidence="3 9" id="KW-0808">Transferase</keyword>
<evidence type="ECO:0000256" key="6">
    <source>
        <dbReference type="ARBA" id="ARBA00023136"/>
    </source>
</evidence>
<feature type="binding site" evidence="7">
    <location>
        <position position="152"/>
    </location>
    <ligand>
        <name>Mg(2+)</name>
        <dbReference type="ChEBI" id="CHEBI:18420"/>
    </ligand>
</feature>
<evidence type="ECO:0000256" key="4">
    <source>
        <dbReference type="ARBA" id="ARBA00022692"/>
    </source>
</evidence>
<feature type="transmembrane region" description="Helical" evidence="8">
    <location>
        <begin position="213"/>
        <end position="234"/>
    </location>
</feature>
<evidence type="ECO:0000256" key="7">
    <source>
        <dbReference type="PIRSR" id="PIRSR600715-1"/>
    </source>
</evidence>
<dbReference type="GO" id="GO:0046872">
    <property type="term" value="F:metal ion binding"/>
    <property type="evidence" value="ECO:0007669"/>
    <property type="project" value="UniProtKB-KW"/>
</dbReference>
<keyword evidence="4 8" id="KW-0812">Transmembrane</keyword>
<keyword evidence="10" id="KW-1185">Reference proteome</keyword>
<evidence type="ECO:0000256" key="3">
    <source>
        <dbReference type="ARBA" id="ARBA00022679"/>
    </source>
</evidence>
<dbReference type="InterPro" id="IPR000715">
    <property type="entry name" value="Glycosyl_transferase_4"/>
</dbReference>